<comment type="caution">
    <text evidence="1">The sequence shown here is derived from an EMBL/GenBank/DDBJ whole genome shotgun (WGS) entry which is preliminary data.</text>
</comment>
<keyword evidence="2" id="KW-1185">Reference proteome</keyword>
<protein>
    <submittedName>
        <fullName evidence="1">Uncharacterized protein</fullName>
    </submittedName>
</protein>
<accession>A0A9Q3CFI3</accession>
<reference evidence="1" key="1">
    <citation type="submission" date="2021-03" db="EMBL/GenBank/DDBJ databases">
        <title>Draft genome sequence of rust myrtle Austropuccinia psidii MF-1, a brazilian biotype.</title>
        <authorList>
            <person name="Quecine M.C."/>
            <person name="Pachon D.M.R."/>
            <person name="Bonatelli M.L."/>
            <person name="Correr F.H."/>
            <person name="Franceschini L.M."/>
            <person name="Leite T.F."/>
            <person name="Margarido G.R.A."/>
            <person name="Almeida C.A."/>
            <person name="Ferrarezi J.A."/>
            <person name="Labate C.A."/>
        </authorList>
    </citation>
    <scope>NUCLEOTIDE SEQUENCE</scope>
    <source>
        <strain evidence="1">MF-1</strain>
    </source>
</reference>
<name>A0A9Q3CFI3_9BASI</name>
<gene>
    <name evidence="1" type="ORF">O181_022467</name>
</gene>
<evidence type="ECO:0000313" key="2">
    <source>
        <dbReference type="Proteomes" id="UP000765509"/>
    </source>
</evidence>
<dbReference type="EMBL" id="AVOT02006915">
    <property type="protein sequence ID" value="MBW0482752.1"/>
    <property type="molecule type" value="Genomic_DNA"/>
</dbReference>
<sequence length="187" mass="21967">MLGKPLPREGEDFIRKNAMKFQQIIKKDEAQPLRFFAVKVDYFSNLIDSILKELWQYSQYRSIPQELGKVKFVEDYFIDPSCQLLLFKDWVVAPNDPTIQFSILQNCHSSPLAGYPGREKTLKCFKNDFHSSRITIFHPVESSQKLLIKRSLDYSSLLQFQIFLGFVSQWTLSLNFLCPILLTQFWL</sequence>
<dbReference type="AlphaFoldDB" id="A0A9Q3CFI3"/>
<organism evidence="1 2">
    <name type="scientific">Austropuccinia psidii MF-1</name>
    <dbReference type="NCBI Taxonomy" id="1389203"/>
    <lineage>
        <taxon>Eukaryota</taxon>
        <taxon>Fungi</taxon>
        <taxon>Dikarya</taxon>
        <taxon>Basidiomycota</taxon>
        <taxon>Pucciniomycotina</taxon>
        <taxon>Pucciniomycetes</taxon>
        <taxon>Pucciniales</taxon>
        <taxon>Sphaerophragmiaceae</taxon>
        <taxon>Austropuccinia</taxon>
    </lineage>
</organism>
<proteinExistence type="predicted"/>
<dbReference type="Proteomes" id="UP000765509">
    <property type="component" value="Unassembled WGS sequence"/>
</dbReference>
<evidence type="ECO:0000313" key="1">
    <source>
        <dbReference type="EMBL" id="MBW0482752.1"/>
    </source>
</evidence>